<feature type="compositionally biased region" description="Polar residues" evidence="1">
    <location>
        <begin position="107"/>
        <end position="120"/>
    </location>
</feature>
<dbReference type="AlphaFoldDB" id="A0AAE8LXD0"/>
<feature type="region of interest" description="Disordered" evidence="1">
    <location>
        <begin position="90"/>
        <end position="129"/>
    </location>
</feature>
<proteinExistence type="predicted"/>
<keyword evidence="3" id="KW-1185">Reference proteome</keyword>
<accession>A0AAE8LXD0</accession>
<dbReference type="EMBL" id="ONZP01000007">
    <property type="protein sequence ID" value="SPJ70346.1"/>
    <property type="molecule type" value="Genomic_DNA"/>
</dbReference>
<reference evidence="2" key="1">
    <citation type="submission" date="2018-03" db="EMBL/GenBank/DDBJ databases">
        <authorList>
            <person name="Guldener U."/>
        </authorList>
    </citation>
    <scope>NUCLEOTIDE SEQUENCE</scope>
</reference>
<comment type="caution">
    <text evidence="2">The sequence shown here is derived from an EMBL/GenBank/DDBJ whole genome shotgun (WGS) entry which is preliminary data.</text>
</comment>
<dbReference type="Proteomes" id="UP001187734">
    <property type="component" value="Unassembled WGS sequence"/>
</dbReference>
<evidence type="ECO:0000313" key="3">
    <source>
        <dbReference type="Proteomes" id="UP001187734"/>
    </source>
</evidence>
<sequence length="331" mass="35333">MDVDEDEDIYGYSGDEDDNSAVAGPSAVQAAEPWQAIIPSRPMDLDEDEDIYGYSGDEDANSAVAGASAVQAAEQPEAIVATEDSLMELPLEDSPGYMPYSEEAESPNDNASDSSHSTVVPSAGQVGESEEVTLVSADDICIEEAPSPHFFIPEPTPEYIPSDSYSPINTQEPNVLNYEPMELDADLVNEVMMNASGQAVIETLDPILLYPSQPSNPEPVEAEDSPLSSIGDSELDELEQIFNGGASSALRESGESADDRNRAEVATTAPSDTQASQEEATDDILEPNVLNYEPMELDADLVNEVMMNASGQAAIGTIDPILLYPSQSRTK</sequence>
<feature type="region of interest" description="Disordered" evidence="1">
    <location>
        <begin position="1"/>
        <end position="69"/>
    </location>
</feature>
<protein>
    <submittedName>
        <fullName evidence="2">Uncharacterized protein</fullName>
    </submittedName>
</protein>
<feature type="compositionally biased region" description="Polar residues" evidence="1">
    <location>
        <begin position="163"/>
        <end position="172"/>
    </location>
</feature>
<feature type="compositionally biased region" description="Acidic residues" evidence="1">
    <location>
        <begin position="1"/>
        <end position="19"/>
    </location>
</feature>
<feature type="compositionally biased region" description="Basic and acidic residues" evidence="1">
    <location>
        <begin position="252"/>
        <end position="263"/>
    </location>
</feature>
<feature type="compositionally biased region" description="Polar residues" evidence="1">
    <location>
        <begin position="268"/>
        <end position="278"/>
    </location>
</feature>
<evidence type="ECO:0000313" key="2">
    <source>
        <dbReference type="EMBL" id="SPJ70346.1"/>
    </source>
</evidence>
<feature type="compositionally biased region" description="Acidic residues" evidence="1">
    <location>
        <begin position="45"/>
        <end position="60"/>
    </location>
</feature>
<gene>
    <name evidence="2" type="ORF">FTOL_00074</name>
</gene>
<evidence type="ECO:0000256" key="1">
    <source>
        <dbReference type="SAM" id="MobiDB-lite"/>
    </source>
</evidence>
<feature type="region of interest" description="Disordered" evidence="1">
    <location>
        <begin position="210"/>
        <end position="288"/>
    </location>
</feature>
<name>A0AAE8LXD0_9HYPO</name>
<feature type="region of interest" description="Disordered" evidence="1">
    <location>
        <begin position="147"/>
        <end position="172"/>
    </location>
</feature>
<organism evidence="2 3">
    <name type="scientific">Fusarium torulosum</name>
    <dbReference type="NCBI Taxonomy" id="33205"/>
    <lineage>
        <taxon>Eukaryota</taxon>
        <taxon>Fungi</taxon>
        <taxon>Dikarya</taxon>
        <taxon>Ascomycota</taxon>
        <taxon>Pezizomycotina</taxon>
        <taxon>Sordariomycetes</taxon>
        <taxon>Hypocreomycetidae</taxon>
        <taxon>Hypocreales</taxon>
        <taxon>Nectriaceae</taxon>
        <taxon>Fusarium</taxon>
    </lineage>
</organism>